<dbReference type="Pfam" id="PF03372">
    <property type="entry name" value="Exo_endo_phos"/>
    <property type="match status" value="1"/>
</dbReference>
<evidence type="ECO:0000313" key="3">
    <source>
        <dbReference type="Proteomes" id="UP001234989"/>
    </source>
</evidence>
<dbReference type="InterPro" id="IPR005135">
    <property type="entry name" value="Endo/exonuclease/phosphatase"/>
</dbReference>
<dbReference type="InterPro" id="IPR036691">
    <property type="entry name" value="Endo/exonu/phosph_ase_sf"/>
</dbReference>
<dbReference type="Proteomes" id="UP001234989">
    <property type="component" value="Chromosome 1"/>
</dbReference>
<dbReference type="InterPro" id="IPR026960">
    <property type="entry name" value="RVT-Znf"/>
</dbReference>
<feature type="domain" description="Reverse transcriptase" evidence="1">
    <location>
        <begin position="982"/>
        <end position="1262"/>
    </location>
</feature>
<reference evidence="2" key="1">
    <citation type="submission" date="2023-08" db="EMBL/GenBank/DDBJ databases">
        <title>A de novo genome assembly of Solanum verrucosum Schlechtendal, a Mexican diploid species geographically isolated from the other diploid A-genome species in potato relatives.</title>
        <authorList>
            <person name="Hosaka K."/>
        </authorList>
    </citation>
    <scope>NUCLEOTIDE SEQUENCE</scope>
    <source>
        <tissue evidence="2">Young leaves</tissue>
    </source>
</reference>
<proteinExistence type="predicted"/>
<name>A0AAF0TF72_SOLVR</name>
<dbReference type="PANTHER" id="PTHR33116:SF85">
    <property type="entry name" value="REVERSE TRANSCRIPTASE ZINC-BINDING DOMAIN-CONTAINING PROTEIN"/>
    <property type="match status" value="1"/>
</dbReference>
<dbReference type="CDD" id="cd01650">
    <property type="entry name" value="RT_nLTR_like"/>
    <property type="match status" value="1"/>
</dbReference>
<sequence>MVGNIYFTAGEKSFEVVDISDDHSRWFLWIERSRRFTSRIKIDVNNLIWVCEAMKQASRGTGGLCRRWGRKVEAYIYRVVQNFNMYGRFVRIEAVLGDRKSSVIIPEIICNGGWADIAEKILGHLRSTSKPPRVPLARTFREAASPSAWPVHTKNAATEVQNSIKISHAAELDSSKFLSQCLIGIFNDPFHSSPNTDVIQKWFLNRKLTLKWWSPEAGTEIDAPISELQWVKALGIPLHAWSESTFKVIGNMCGGFVDTDEDTKRRNHLYWARICVKKSGTVLPNKIKLEVGDRNFEITILIDTHAKFWVAGNSKGSAGDSNATKDGKREASSLAPLKFTDRQVGQHVIFPENSKFWDRVGPSTYKGKIAKANNVNGPLDYHKHGPKRRKHTKTYWRAKGPAQNKHVGTAFSSLIVSNTFDPLANVTEISCLNQETEISEALGGDEGNLTPTVIETSKWTKLVMVKACKAFGVNVAGFEHELLDMVLRMEQRRQLQLQQKQAIQGQDNPKRKKKGENELKMLLCDLIQHNGDKRVRETKLEEWSSLITGQLWGNRWASWAELKANGTRGGIIILWDKRNWVNISTHQGTYTVSCMLESVQENFRWCFTGVYGPHTNIEREDLWYELAAIRGLWDDSWVIGGDFNVCRFESERYNCIRRSKAMSSFNDTISDLGLMDLPLQGAFYTWTRGDDPIQASRIDRFLISPEWNDCFNAINQLALPSVVSDHRPILLKCGDWESNPSYFKFENMWLEEEGFLEKVKTWWQSYSVNGTPDFILYQKLRYLKKDISNWNREVFGKIDTNRNRALEELTAIEHASEKRAQTPEEKSKVLCLKLELQKLAKIEEVSWRQKSRCLWLKEGDRNTKYFQKVANGRRRNNTIDKLKIGEVIVDDNVVIKEEILSFYQQLYTENEPWRPTVSFENMASISVDERDWLERNFEEEEIHATIKACAPDKAPGPDGFTMAFFQKAWEVIKYEVIGALNHFHHNCHMVKSYNASFIALIPKKKGAIELKDYRPISLIGSVYKLTAKILAERLKSVIGKLVSGYQNAFVKGRQISDAVLIANEVLDWKQKSGDAGLLFKLDIEKAFDKLNWAYLFTILRRMGFGNRWIRWIKYSLTTVKYSVLINRGPVGFFSPQKGLRQGDPLSPFLFILAMEGLSKMFQKARQLQWIEGFKVGSPTGNNVTVSHLLYADDTLLFCGADRSQVIKLNLILHIFEAVSGLHTNMSKNTIHPVNSVQNLVELAGIMCCNIGSFPTTYLGLPLGANFKANEIWSGIIEKFEKRLATWQMQYLSFGGRVTLINSVMDIIPTYHMSLFPIPAKVLEKLDRMRRNFLWEGNSKNHKFHLVKWAKVTQPKSQGGLGIKDLAAHNKSMMMKWLWRYGTEDIGLWKEVIKAKHGEHTHWSTNVSSDAYGVGLWKSISKLWPDFAGNVTFRVGNGSHIKFWKDIWLGDTTLGEEFPSLHLIAVEPNSTIASNRSNDTWDLRFRRNLNDWELNDIFALFAKLQPCSFSPQEPDRLKWGNSRKGHYTVKEGYHSLCSRNSMIDKWPWKHIWKTKLPTKVICFCWTALYNSCLTQDNLSKRKLQLANRCYFCHKHTENVNHLLLHCPAASDLWNMFCCFFGLSWVMPFSVRDALESWSSRDVEKATKCMSMMIPGVIFWCLWTERNKRCFDGISTSRNLLRGRCLVSLFSWS</sequence>
<dbReference type="InterPro" id="IPR000477">
    <property type="entry name" value="RT_dom"/>
</dbReference>
<organism evidence="2 3">
    <name type="scientific">Solanum verrucosum</name>
    <dbReference type="NCBI Taxonomy" id="315347"/>
    <lineage>
        <taxon>Eukaryota</taxon>
        <taxon>Viridiplantae</taxon>
        <taxon>Streptophyta</taxon>
        <taxon>Embryophyta</taxon>
        <taxon>Tracheophyta</taxon>
        <taxon>Spermatophyta</taxon>
        <taxon>Magnoliopsida</taxon>
        <taxon>eudicotyledons</taxon>
        <taxon>Gunneridae</taxon>
        <taxon>Pentapetalae</taxon>
        <taxon>asterids</taxon>
        <taxon>lamiids</taxon>
        <taxon>Solanales</taxon>
        <taxon>Solanaceae</taxon>
        <taxon>Solanoideae</taxon>
        <taxon>Solaneae</taxon>
        <taxon>Solanum</taxon>
    </lineage>
</organism>
<evidence type="ECO:0000259" key="1">
    <source>
        <dbReference type="PROSITE" id="PS50878"/>
    </source>
</evidence>
<dbReference type="Pfam" id="PF13966">
    <property type="entry name" value="zf-RVT"/>
    <property type="match status" value="1"/>
</dbReference>
<dbReference type="PANTHER" id="PTHR33116">
    <property type="entry name" value="REVERSE TRANSCRIPTASE ZINC-BINDING DOMAIN-CONTAINING PROTEIN-RELATED-RELATED"/>
    <property type="match status" value="1"/>
</dbReference>
<dbReference type="Pfam" id="PF00078">
    <property type="entry name" value="RVT_1"/>
    <property type="match status" value="1"/>
</dbReference>
<dbReference type="EMBL" id="CP133612">
    <property type="protein sequence ID" value="WMV11170.1"/>
    <property type="molecule type" value="Genomic_DNA"/>
</dbReference>
<dbReference type="PROSITE" id="PS50878">
    <property type="entry name" value="RT_POL"/>
    <property type="match status" value="1"/>
</dbReference>
<dbReference type="InterPro" id="IPR043502">
    <property type="entry name" value="DNA/RNA_pol_sf"/>
</dbReference>
<protein>
    <recommendedName>
        <fullName evidence="1">Reverse transcriptase domain-containing protein</fullName>
    </recommendedName>
</protein>
<dbReference type="GO" id="GO:0003824">
    <property type="term" value="F:catalytic activity"/>
    <property type="evidence" value="ECO:0007669"/>
    <property type="project" value="InterPro"/>
</dbReference>
<dbReference type="Gene3D" id="3.60.10.10">
    <property type="entry name" value="Endonuclease/exonuclease/phosphatase"/>
    <property type="match status" value="1"/>
</dbReference>
<dbReference type="SUPFAM" id="SSF56219">
    <property type="entry name" value="DNase I-like"/>
    <property type="match status" value="1"/>
</dbReference>
<dbReference type="SUPFAM" id="SSF56672">
    <property type="entry name" value="DNA/RNA polymerases"/>
    <property type="match status" value="1"/>
</dbReference>
<accession>A0AAF0TF72</accession>
<evidence type="ECO:0000313" key="2">
    <source>
        <dbReference type="EMBL" id="WMV11170.1"/>
    </source>
</evidence>
<gene>
    <name evidence="2" type="ORF">MTR67_004555</name>
</gene>
<keyword evidence="3" id="KW-1185">Reference proteome</keyword>